<dbReference type="STRING" id="2074.BG845_05516"/>
<protein>
    <submittedName>
        <fullName evidence="3">Trans-aconitate 2-methyltransferase</fullName>
        <ecNumber evidence="3">2.1.1.144</ecNumber>
    </submittedName>
</protein>
<feature type="domain" description="Methyltransferase type 12" evidence="2">
    <location>
        <begin position="57"/>
        <end position="154"/>
    </location>
</feature>
<dbReference type="PANTHER" id="PTHR43861:SF1">
    <property type="entry name" value="TRANS-ACONITATE 2-METHYLTRANSFERASE"/>
    <property type="match status" value="1"/>
</dbReference>
<dbReference type="GO" id="GO:0032259">
    <property type="term" value="P:methylation"/>
    <property type="evidence" value="ECO:0007669"/>
    <property type="project" value="UniProtKB-KW"/>
</dbReference>
<keyword evidence="3" id="KW-0808">Transferase</keyword>
<reference evidence="3 4" key="1">
    <citation type="submission" date="2016-09" db="EMBL/GenBank/DDBJ databases">
        <title>Pseudonocardia autotrophica DSM535, a candidate organism with high potential of specific P450 cytochromes.</title>
        <authorList>
            <person name="Grumaz C."/>
            <person name="Vainshtein Y."/>
            <person name="Kirstahler P."/>
            <person name="Sohn K."/>
        </authorList>
    </citation>
    <scope>NUCLEOTIDE SEQUENCE [LARGE SCALE GENOMIC DNA]</scope>
    <source>
        <strain evidence="3 4">DSM 535</strain>
    </source>
</reference>
<dbReference type="SUPFAM" id="SSF53335">
    <property type="entry name" value="S-adenosyl-L-methionine-dependent methyltransferases"/>
    <property type="match status" value="1"/>
</dbReference>
<proteinExistence type="predicted"/>
<dbReference type="Gene3D" id="3.40.50.150">
    <property type="entry name" value="Vaccinia Virus protein VP39"/>
    <property type="match status" value="1"/>
</dbReference>
<dbReference type="EMBL" id="MIGB01000041">
    <property type="protein sequence ID" value="OSY36266.1"/>
    <property type="molecule type" value="Genomic_DNA"/>
</dbReference>
<evidence type="ECO:0000313" key="3">
    <source>
        <dbReference type="EMBL" id="OSY36266.1"/>
    </source>
</evidence>
<organism evidence="3 4">
    <name type="scientific">Pseudonocardia autotrophica</name>
    <name type="common">Amycolata autotrophica</name>
    <name type="synonym">Nocardia autotrophica</name>
    <dbReference type="NCBI Taxonomy" id="2074"/>
    <lineage>
        <taxon>Bacteria</taxon>
        <taxon>Bacillati</taxon>
        <taxon>Actinomycetota</taxon>
        <taxon>Actinomycetes</taxon>
        <taxon>Pseudonocardiales</taxon>
        <taxon>Pseudonocardiaceae</taxon>
        <taxon>Pseudonocardia</taxon>
    </lineage>
</organism>
<keyword evidence="4" id="KW-1185">Reference proteome</keyword>
<dbReference type="CDD" id="cd02440">
    <property type="entry name" value="AdoMet_MTases"/>
    <property type="match status" value="1"/>
</dbReference>
<name>A0A1Y2MLV6_PSEAH</name>
<dbReference type="Pfam" id="PF08242">
    <property type="entry name" value="Methyltransf_12"/>
    <property type="match status" value="1"/>
</dbReference>
<dbReference type="OrthoDB" id="3382693at2"/>
<dbReference type="InterPro" id="IPR029063">
    <property type="entry name" value="SAM-dependent_MTases_sf"/>
</dbReference>
<dbReference type="RefSeq" id="WP_085915634.1">
    <property type="nucleotide sequence ID" value="NZ_AP018920.1"/>
</dbReference>
<feature type="region of interest" description="Disordered" evidence="1">
    <location>
        <begin position="1"/>
        <end position="26"/>
    </location>
</feature>
<dbReference type="PANTHER" id="PTHR43861">
    <property type="entry name" value="TRANS-ACONITATE 2-METHYLTRANSFERASE-RELATED"/>
    <property type="match status" value="1"/>
</dbReference>
<evidence type="ECO:0000313" key="4">
    <source>
        <dbReference type="Proteomes" id="UP000194360"/>
    </source>
</evidence>
<accession>A0A1Y2MLV6</accession>
<dbReference type="EC" id="2.1.1.144" evidence="3"/>
<dbReference type="Proteomes" id="UP000194360">
    <property type="component" value="Unassembled WGS sequence"/>
</dbReference>
<keyword evidence="3" id="KW-0489">Methyltransferase</keyword>
<sequence length="287" mass="30390">MTGSARSDHDSPHGTPHDDPHGHDVGEILDLDADLLGEQIAAIVASLPVRTAPVRIVDLGAGTGAGTFALLERFPDARVVAVDASAEHLRRLQHKAEQAGVSDRVKTVRADLNGAWPDLAPADLVWASASLHHLSDPSAALERVRALLTPDGLLAVLELAGPPRFLPADVPVERPGLEDRCHDAADRRVNAHVPHRGADWGPVIAAAGYTIESDRTLTVDNPRPPAGVVGRYALLVLGGMRRALADDLPAADLAALDRLLDDGDPAAVTRRDDLVVRTTRSVLLARP</sequence>
<dbReference type="InterPro" id="IPR013217">
    <property type="entry name" value="Methyltransf_12"/>
</dbReference>
<dbReference type="AlphaFoldDB" id="A0A1Y2MLV6"/>
<evidence type="ECO:0000259" key="2">
    <source>
        <dbReference type="Pfam" id="PF08242"/>
    </source>
</evidence>
<gene>
    <name evidence="3" type="primary">tam</name>
    <name evidence="3" type="ORF">BG845_05516</name>
</gene>
<evidence type="ECO:0000256" key="1">
    <source>
        <dbReference type="SAM" id="MobiDB-lite"/>
    </source>
</evidence>
<dbReference type="GO" id="GO:0030798">
    <property type="term" value="F:trans-aconitate 2-methyltransferase activity"/>
    <property type="evidence" value="ECO:0007669"/>
    <property type="project" value="UniProtKB-EC"/>
</dbReference>
<comment type="caution">
    <text evidence="3">The sequence shown here is derived from an EMBL/GenBank/DDBJ whole genome shotgun (WGS) entry which is preliminary data.</text>
</comment>